<keyword evidence="2" id="KW-1185">Reference proteome</keyword>
<evidence type="ECO:0000313" key="2">
    <source>
        <dbReference type="Proteomes" id="UP000788426"/>
    </source>
</evidence>
<protein>
    <submittedName>
        <fullName evidence="1">Uncharacterized protein</fullName>
    </submittedName>
</protein>
<sequence>MKEERKVNNWYLKRSEILARYADKYPSKYDKVEMRFGVHDYGWIPFHIIKNGESIELLGLSYLYDPFVPMKKWLEGIVEGRYDKISVIKLDCEDVYTILYFEPLWFTYYFYEGSEVNPFYGGIFLVYDSVRKEFVVDAFCDIETLVRDLYRNILDFAEKMKTDLTFADGWAYECWNDEFPALKDDDPKRHDFFYNKMKSPIIEKYLKDCERNRKMS</sequence>
<organism evidence="1 2">
    <name type="scientific">Hoylesella nanceiensis</name>
    <dbReference type="NCBI Taxonomy" id="425941"/>
    <lineage>
        <taxon>Bacteria</taxon>
        <taxon>Pseudomonadati</taxon>
        <taxon>Bacteroidota</taxon>
        <taxon>Bacteroidia</taxon>
        <taxon>Bacteroidales</taxon>
        <taxon>Prevotellaceae</taxon>
        <taxon>Hoylesella</taxon>
    </lineage>
</organism>
<proteinExistence type="predicted"/>
<gene>
    <name evidence="1" type="ORF">KZO38_04270</name>
</gene>
<dbReference type="Proteomes" id="UP000788426">
    <property type="component" value="Unassembled WGS sequence"/>
</dbReference>
<name>A0ABS6YBN1_9BACT</name>
<reference evidence="1 2" key="1">
    <citation type="submission" date="2021-07" db="EMBL/GenBank/DDBJ databases">
        <title>Genomic diversity and antimicrobial resistance of Prevotella spp. isolated from chronic lung disease airways.</title>
        <authorList>
            <person name="Webb K.A."/>
            <person name="Olagoke O.S."/>
            <person name="Baird T."/>
            <person name="Neill J."/>
            <person name="Pham A."/>
            <person name="Wells T.J."/>
            <person name="Ramsay K.A."/>
            <person name="Bell S.C."/>
            <person name="Sarovich D.S."/>
            <person name="Price E.P."/>
        </authorList>
    </citation>
    <scope>NUCLEOTIDE SEQUENCE [LARGE SCALE GENOMIC DNA]</scope>
    <source>
        <strain evidence="1 2">SCHI0011.S.12</strain>
    </source>
</reference>
<accession>A0ABS6YBN1</accession>
<dbReference type="EMBL" id="JAHXCT010000002">
    <property type="protein sequence ID" value="MBW4768974.1"/>
    <property type="molecule type" value="Genomic_DNA"/>
</dbReference>
<evidence type="ECO:0000313" key="1">
    <source>
        <dbReference type="EMBL" id="MBW4768974.1"/>
    </source>
</evidence>
<comment type="caution">
    <text evidence="1">The sequence shown here is derived from an EMBL/GenBank/DDBJ whole genome shotgun (WGS) entry which is preliminary data.</text>
</comment>
<dbReference type="RefSeq" id="WP_219480295.1">
    <property type="nucleotide sequence ID" value="NZ_JAHXCT010000002.1"/>
</dbReference>